<evidence type="ECO:0000313" key="3">
    <source>
        <dbReference type="Proteomes" id="UP000789901"/>
    </source>
</evidence>
<accession>A0ABN7UGS8</accession>
<protein>
    <submittedName>
        <fullName evidence="2">9651_t:CDS:1</fullName>
    </submittedName>
</protein>
<reference evidence="2 3" key="1">
    <citation type="submission" date="2021-06" db="EMBL/GenBank/DDBJ databases">
        <authorList>
            <person name="Kallberg Y."/>
            <person name="Tangrot J."/>
            <person name="Rosling A."/>
        </authorList>
    </citation>
    <scope>NUCLEOTIDE SEQUENCE [LARGE SCALE GENOMIC DNA]</scope>
    <source>
        <strain evidence="2 3">120-4 pot B 10/14</strain>
    </source>
</reference>
<dbReference type="PANTHER" id="PTHR39463">
    <property type="entry name" value="MEDUSA"/>
    <property type="match status" value="1"/>
</dbReference>
<dbReference type="Proteomes" id="UP000789901">
    <property type="component" value="Unassembled WGS sequence"/>
</dbReference>
<dbReference type="EMBL" id="CAJVQB010002961">
    <property type="protein sequence ID" value="CAG8593093.1"/>
    <property type="molecule type" value="Genomic_DNA"/>
</dbReference>
<name>A0ABN7UGS8_GIGMA</name>
<organism evidence="2 3">
    <name type="scientific">Gigaspora margarita</name>
    <dbReference type="NCBI Taxonomy" id="4874"/>
    <lineage>
        <taxon>Eukaryota</taxon>
        <taxon>Fungi</taxon>
        <taxon>Fungi incertae sedis</taxon>
        <taxon>Mucoromycota</taxon>
        <taxon>Glomeromycotina</taxon>
        <taxon>Glomeromycetes</taxon>
        <taxon>Diversisporales</taxon>
        <taxon>Gigasporaceae</taxon>
        <taxon>Gigaspora</taxon>
    </lineage>
</organism>
<dbReference type="PANTHER" id="PTHR39463:SF1">
    <property type="entry name" value="MEDUSA"/>
    <property type="match status" value="1"/>
</dbReference>
<feature type="domain" description="DUF7082" evidence="1">
    <location>
        <begin position="502"/>
        <end position="655"/>
    </location>
</feature>
<sequence length="678" mass="76792">MKFLNEESILENMMNEVNYFYIYVSEVGMTKPVITTFGMVVERIGSSNSLVMVPDYYDSSSVHYSIYIASPSQSNANYYHLNKGDLLPVIASPHPNTIMSSTSTPSIPSTPATPSIVSFHNFPFITGVSQTPSLSNRPRTLKFFPKNGRVGTRLTVEVYLELPNFNNVVLNLAFGDLMVETHQVALPDSRFELIGIVPSQEHIKSANRSKVPVNVIICSDYNIPIDKWHLGDFVFKDKISSHKRLVKSGIDFDIDDTTKSHRRHSSQGCLYHPYSVSNGVEQTSPTTSVTPPLKNEILYVNENNSDVYGTQANSYDFYSYGNSDNSVTEQQKSTLNVSEQTFDLQNYREVEMISCESQSDVQSDHSSFYSSSASTPYSTASDDSFNVSLESPNLIYAQEASNDTQIAPISPTNYSDFSTIEDLPTPTTVKSMNYQIATSHLPPGFCPFFPPSMYPYLGYPIIPSITLKESPMVPSSDRPSRPNNYNSNDSDCKTQLYELLNKVKLVIDGDIQSMAQNWSVKDFKNRRRLIQFIRRVEGDEIRVTFKPVKPDKRPKYGIFVSCIWWEAKDDYYITSVDCIYLLECLTGIRLTQDEKNRIRRNLEIFKPLTVGKNKKDSEDLFRVIMGFPAPKPRNIEKDVKVFPWNCVIYAINKILRKYMNSGPATIGNNLQSTNYENI</sequence>
<evidence type="ECO:0000259" key="1">
    <source>
        <dbReference type="Pfam" id="PF23305"/>
    </source>
</evidence>
<evidence type="ECO:0000313" key="2">
    <source>
        <dbReference type="EMBL" id="CAG8593093.1"/>
    </source>
</evidence>
<gene>
    <name evidence="2" type="ORF">GMARGA_LOCUS6504</name>
</gene>
<comment type="caution">
    <text evidence="2">The sequence shown here is derived from an EMBL/GenBank/DDBJ whole genome shotgun (WGS) entry which is preliminary data.</text>
</comment>
<proteinExistence type="predicted"/>
<keyword evidence="3" id="KW-1185">Reference proteome</keyword>
<dbReference type="InterPro" id="IPR055509">
    <property type="entry name" value="DUF7082"/>
</dbReference>
<dbReference type="Pfam" id="PF23305">
    <property type="entry name" value="DUF7082"/>
    <property type="match status" value="1"/>
</dbReference>